<protein>
    <submittedName>
        <fullName evidence="1">Uncharacterized protein</fullName>
    </submittedName>
</protein>
<reference evidence="1" key="1">
    <citation type="submission" date="2019-11" db="EMBL/GenBank/DDBJ databases">
        <authorList>
            <person name="Feng L."/>
        </authorList>
    </citation>
    <scope>NUCLEOTIDE SEQUENCE</scope>
    <source>
        <strain evidence="1">ElimosumLFYP34</strain>
    </source>
</reference>
<accession>A0A6N2ZLA9</accession>
<dbReference type="EMBL" id="CACRTR010000003">
    <property type="protein sequence ID" value="VYT80111.1"/>
    <property type="molecule type" value="Genomic_DNA"/>
</dbReference>
<sequence length="119" mass="14025">MKKWIKSINDFMLDANRALPEVIRFWVFFMLGMCISFLVLGRIATYAIFGGIVIIEFWALIVQVVRERREEKARLEAYKEMLEKMKKQNRGLMGVFNEMAKNLDDALHTVLYGEEKNED</sequence>
<proteinExistence type="predicted"/>
<evidence type="ECO:0000313" key="1">
    <source>
        <dbReference type="EMBL" id="VYT80111.1"/>
    </source>
</evidence>
<gene>
    <name evidence="1" type="ORF">ELLFYP34_01952</name>
</gene>
<organism evidence="1">
    <name type="scientific">Eubacterium limosum</name>
    <dbReference type="NCBI Taxonomy" id="1736"/>
    <lineage>
        <taxon>Bacteria</taxon>
        <taxon>Bacillati</taxon>
        <taxon>Bacillota</taxon>
        <taxon>Clostridia</taxon>
        <taxon>Eubacteriales</taxon>
        <taxon>Eubacteriaceae</taxon>
        <taxon>Eubacterium</taxon>
    </lineage>
</organism>
<name>A0A6N2ZLA9_EUBLI</name>
<dbReference type="AlphaFoldDB" id="A0A6N2ZLA9"/>